<proteinExistence type="predicted"/>
<keyword evidence="2" id="KW-1185">Reference proteome</keyword>
<organism evidence="1 2">
    <name type="scientific">Geodia barretti</name>
    <name type="common">Barrett's horny sponge</name>
    <dbReference type="NCBI Taxonomy" id="519541"/>
    <lineage>
        <taxon>Eukaryota</taxon>
        <taxon>Metazoa</taxon>
        <taxon>Porifera</taxon>
        <taxon>Demospongiae</taxon>
        <taxon>Heteroscleromorpha</taxon>
        <taxon>Tetractinellida</taxon>
        <taxon>Astrophorina</taxon>
        <taxon>Geodiidae</taxon>
        <taxon>Geodia</taxon>
    </lineage>
</organism>
<sequence>MPSTTVASTSFTAKFSPSKVEAAYCCNSHQRQHTSCHPGVYGLIISFSTHQRRNWSRASQNLKEIVSGLQDGSVDERQCENIFWTSFVMRRVSILMRIMQLLDFPIMF</sequence>
<gene>
    <name evidence="1" type="ORF">GBAR_LOCUS8918</name>
</gene>
<accession>A0AA35WH92</accession>
<dbReference type="AlphaFoldDB" id="A0AA35WH92"/>
<evidence type="ECO:0000313" key="2">
    <source>
        <dbReference type="Proteomes" id="UP001174909"/>
    </source>
</evidence>
<reference evidence="1" key="1">
    <citation type="submission" date="2023-03" db="EMBL/GenBank/DDBJ databases">
        <authorList>
            <person name="Steffen K."/>
            <person name="Cardenas P."/>
        </authorList>
    </citation>
    <scope>NUCLEOTIDE SEQUENCE</scope>
</reference>
<evidence type="ECO:0000313" key="1">
    <source>
        <dbReference type="EMBL" id="CAI8014215.1"/>
    </source>
</evidence>
<dbReference type="EMBL" id="CASHTH010001348">
    <property type="protein sequence ID" value="CAI8014215.1"/>
    <property type="molecule type" value="Genomic_DNA"/>
</dbReference>
<dbReference type="Proteomes" id="UP001174909">
    <property type="component" value="Unassembled WGS sequence"/>
</dbReference>
<comment type="caution">
    <text evidence="1">The sequence shown here is derived from an EMBL/GenBank/DDBJ whole genome shotgun (WGS) entry which is preliminary data.</text>
</comment>
<name>A0AA35WH92_GEOBA</name>
<protein>
    <submittedName>
        <fullName evidence="1">Uncharacterized protein</fullName>
    </submittedName>
</protein>